<reference evidence="3 4" key="1">
    <citation type="submission" date="2019-02" db="EMBL/GenBank/DDBJ databases">
        <title>Isolation and identification of novel species under the genus Muribaculum.</title>
        <authorList>
            <person name="Miyake S."/>
            <person name="Ding Y."/>
            <person name="Low A."/>
            <person name="Soh M."/>
            <person name="Seedorf H."/>
        </authorList>
    </citation>
    <scope>NUCLEOTIDE SEQUENCE [LARGE SCALE GENOMIC DNA]</scope>
    <source>
        <strain evidence="3 4">TLL-A4</strain>
    </source>
</reference>
<keyword evidence="4" id="KW-1185">Reference proteome</keyword>
<feature type="transmembrane region" description="Helical" evidence="1">
    <location>
        <begin position="33"/>
        <end position="55"/>
    </location>
</feature>
<feature type="domain" description="YdbS-like PH" evidence="2">
    <location>
        <begin position="86"/>
        <end position="160"/>
    </location>
</feature>
<proteinExistence type="predicted"/>
<dbReference type="InterPro" id="IPR005182">
    <property type="entry name" value="YdbS-like_PH"/>
</dbReference>
<keyword evidence="1" id="KW-0472">Membrane</keyword>
<gene>
    <name evidence="3" type="ORF">E7746_06895</name>
</gene>
<dbReference type="Proteomes" id="UP000297031">
    <property type="component" value="Chromosome"/>
</dbReference>
<keyword evidence="1" id="KW-0812">Transmembrane</keyword>
<evidence type="ECO:0000313" key="4">
    <source>
        <dbReference type="Proteomes" id="UP000297031"/>
    </source>
</evidence>
<dbReference type="OrthoDB" id="1524472at2"/>
<keyword evidence="1" id="KW-1133">Transmembrane helix</keyword>
<dbReference type="AlphaFoldDB" id="A0A4P7VPJ1"/>
<dbReference type="PANTHER" id="PTHR34473">
    <property type="entry name" value="UPF0699 TRANSMEMBRANE PROTEIN YDBS"/>
    <property type="match status" value="1"/>
</dbReference>
<evidence type="ECO:0000259" key="2">
    <source>
        <dbReference type="Pfam" id="PF03703"/>
    </source>
</evidence>
<accession>A0A4P7VPJ1</accession>
<dbReference type="PANTHER" id="PTHR34473:SF3">
    <property type="entry name" value="TRANSMEMBRANE PROTEIN-RELATED"/>
    <property type="match status" value="1"/>
</dbReference>
<organism evidence="3 4">
    <name type="scientific">Muribaculum gordoncarteri</name>
    <dbReference type="NCBI Taxonomy" id="2530390"/>
    <lineage>
        <taxon>Bacteria</taxon>
        <taxon>Pseudomonadati</taxon>
        <taxon>Bacteroidota</taxon>
        <taxon>Bacteroidia</taxon>
        <taxon>Bacteroidales</taxon>
        <taxon>Muribaculaceae</taxon>
        <taxon>Muribaculum</taxon>
    </lineage>
</organism>
<dbReference type="KEGG" id="mgod:E7746_06895"/>
<dbReference type="Pfam" id="PF03703">
    <property type="entry name" value="bPH_2"/>
    <property type="match status" value="1"/>
</dbReference>
<dbReference type="EMBL" id="CP039393">
    <property type="protein sequence ID" value="QCD35638.1"/>
    <property type="molecule type" value="Genomic_DNA"/>
</dbReference>
<feature type="transmembrane region" description="Helical" evidence="1">
    <location>
        <begin position="61"/>
        <end position="83"/>
    </location>
</feature>
<evidence type="ECO:0000256" key="1">
    <source>
        <dbReference type="SAM" id="Phobius"/>
    </source>
</evidence>
<evidence type="ECO:0000313" key="3">
    <source>
        <dbReference type="EMBL" id="QCD35638.1"/>
    </source>
</evidence>
<protein>
    <submittedName>
        <fullName evidence="3">PH domain-containing protein</fullName>
    </submittedName>
</protein>
<sequence length="172" mass="19854">MNRMTNRQVWCDDIQPIENLCFEPVERSYMNVVVIRIIIVYILLMACALLIPLMWEQWLPMLIVDCVLAIAFAVNVALAHKIYDFKGYALRERDISYRTGIFFTSVTTIPFSKIQQVSLRMNLVSRIFKLYYVDVVNGSQSASNRLTIPGLTLENAERLKLLLINKADCDND</sequence>
<name>A0A4P7VPJ1_9BACT</name>